<sequence length="168" mass="18555">MSADRTYPADTSIRLAARDDAEAYYFKTPVGSVMQVPALDAEQARQLAADEYRGFGPEAFERVDGFGSEHYEDYPDPVESGRDVTEHDLWGLRAATRKGSRVGLEDADDDVNFAFVCPQCDNKNPLRGDPEGFANKPFACLECEYSSLLPSEAILEFKRSVDTGRGGE</sequence>
<evidence type="ECO:0000313" key="2">
    <source>
        <dbReference type="Proteomes" id="UP000011592"/>
    </source>
</evidence>
<dbReference type="Proteomes" id="UP000011592">
    <property type="component" value="Unassembled WGS sequence"/>
</dbReference>
<reference evidence="1 2" key="1">
    <citation type="journal article" date="2014" name="PLoS Genet.">
        <title>Phylogenetically driven sequencing of extremely halophilic archaea reveals strategies for static and dynamic osmo-response.</title>
        <authorList>
            <person name="Becker E.A."/>
            <person name="Seitzer P.M."/>
            <person name="Tritt A."/>
            <person name="Larsen D."/>
            <person name="Krusor M."/>
            <person name="Yao A.I."/>
            <person name="Wu D."/>
            <person name="Madern D."/>
            <person name="Eisen J.A."/>
            <person name="Darling A.E."/>
            <person name="Facciotti M.T."/>
        </authorList>
    </citation>
    <scope>NUCLEOTIDE SEQUENCE [LARGE SCALE GENOMIC DNA]</scope>
    <source>
        <strain evidence="1 2">JCM 14663</strain>
    </source>
</reference>
<proteinExistence type="predicted"/>
<keyword evidence="2" id="KW-1185">Reference proteome</keyword>
<dbReference type="EMBL" id="AOIJ01000007">
    <property type="protein sequence ID" value="ELY85338.1"/>
    <property type="molecule type" value="Genomic_DNA"/>
</dbReference>
<gene>
    <name evidence="1" type="ORF">C486_00170</name>
</gene>
<dbReference type="AlphaFoldDB" id="L9ZJI8"/>
<comment type="caution">
    <text evidence="1">The sequence shown here is derived from an EMBL/GenBank/DDBJ whole genome shotgun (WGS) entry which is preliminary data.</text>
</comment>
<dbReference type="RefSeq" id="WP_008451567.1">
    <property type="nucleotide sequence ID" value="NZ_AOIJ01000007.1"/>
</dbReference>
<accession>L9ZJI8</accession>
<protein>
    <submittedName>
        <fullName evidence="1">Uncharacterized protein</fullName>
    </submittedName>
</protein>
<evidence type="ECO:0000313" key="1">
    <source>
        <dbReference type="EMBL" id="ELY85338.1"/>
    </source>
</evidence>
<name>L9ZJI8_9EURY</name>
<dbReference type="PATRIC" id="fig|1230459.4.peg.33"/>
<organism evidence="1 2">
    <name type="scientific">Natrinema gari JCM 14663</name>
    <dbReference type="NCBI Taxonomy" id="1230459"/>
    <lineage>
        <taxon>Archaea</taxon>
        <taxon>Methanobacteriati</taxon>
        <taxon>Methanobacteriota</taxon>
        <taxon>Stenosarchaea group</taxon>
        <taxon>Halobacteria</taxon>
        <taxon>Halobacteriales</taxon>
        <taxon>Natrialbaceae</taxon>
        <taxon>Natrinema</taxon>
    </lineage>
</organism>